<dbReference type="CDD" id="cd03135">
    <property type="entry name" value="GATase1_DJ-1"/>
    <property type="match status" value="1"/>
</dbReference>
<protein>
    <submittedName>
        <fullName evidence="2">DJ-1/PfpI family protein</fullName>
    </submittedName>
</protein>
<dbReference type="RefSeq" id="WP_230753410.1">
    <property type="nucleotide sequence ID" value="NZ_JAINWA010000001.1"/>
</dbReference>
<dbReference type="EMBL" id="JAINWA010000001">
    <property type="protein sequence ID" value="MCD1653868.1"/>
    <property type="molecule type" value="Genomic_DNA"/>
</dbReference>
<dbReference type="Pfam" id="PF01965">
    <property type="entry name" value="DJ-1_PfpI"/>
    <property type="match status" value="1"/>
</dbReference>
<dbReference type="Proteomes" id="UP001198163">
    <property type="component" value="Unassembled WGS sequence"/>
</dbReference>
<proteinExistence type="predicted"/>
<evidence type="ECO:0000313" key="3">
    <source>
        <dbReference type="Proteomes" id="UP001198163"/>
    </source>
</evidence>
<keyword evidence="3" id="KW-1185">Reference proteome</keyword>
<gene>
    <name evidence="2" type="ORF">K7J14_04035</name>
</gene>
<name>A0AAE3EHD6_9SPIR</name>
<dbReference type="InterPro" id="IPR029062">
    <property type="entry name" value="Class_I_gatase-like"/>
</dbReference>
<dbReference type="PANTHER" id="PTHR48094:SF12">
    <property type="entry name" value="PARKINSON DISEASE PROTEIN 7 HOMOLOG"/>
    <property type="match status" value="1"/>
</dbReference>
<organism evidence="2 3">
    <name type="scientific">Teretinema zuelzerae</name>
    <dbReference type="NCBI Taxonomy" id="156"/>
    <lineage>
        <taxon>Bacteria</taxon>
        <taxon>Pseudomonadati</taxon>
        <taxon>Spirochaetota</taxon>
        <taxon>Spirochaetia</taxon>
        <taxon>Spirochaetales</taxon>
        <taxon>Treponemataceae</taxon>
        <taxon>Teretinema</taxon>
    </lineage>
</organism>
<dbReference type="GO" id="GO:0005737">
    <property type="term" value="C:cytoplasm"/>
    <property type="evidence" value="ECO:0007669"/>
    <property type="project" value="TreeGrafter"/>
</dbReference>
<dbReference type="Gene3D" id="3.40.50.880">
    <property type="match status" value="1"/>
</dbReference>
<evidence type="ECO:0000259" key="1">
    <source>
        <dbReference type="Pfam" id="PF01965"/>
    </source>
</evidence>
<dbReference type="SUPFAM" id="SSF52317">
    <property type="entry name" value="Class I glutamine amidotransferase-like"/>
    <property type="match status" value="1"/>
</dbReference>
<sequence>MKSAYVFLADGFEDVEAVTPIDYLRRAGIETVAVGVTGITVRSSHQVSIVCDASLDSLKSAPFPDLIVFPGGMKGAENLASSVSLRDFTARFFAAKKHVGAICAAPAVVLGAWGHLSGRIWTCYPGCEGSLDVRPSGARVVTDGNLTTARGPGAAEEFSLELIGIICGREKSAEVAAGILARPFGNESAT</sequence>
<dbReference type="PANTHER" id="PTHR48094">
    <property type="entry name" value="PROTEIN/NUCLEIC ACID DEGLYCASE DJ-1-RELATED"/>
    <property type="match status" value="1"/>
</dbReference>
<evidence type="ECO:0000313" key="2">
    <source>
        <dbReference type="EMBL" id="MCD1653868.1"/>
    </source>
</evidence>
<dbReference type="NCBIfam" id="TIGR01383">
    <property type="entry name" value="not_thiJ"/>
    <property type="match status" value="1"/>
</dbReference>
<comment type="caution">
    <text evidence="2">The sequence shown here is derived from an EMBL/GenBank/DDBJ whole genome shotgun (WGS) entry which is preliminary data.</text>
</comment>
<dbReference type="InterPro" id="IPR050325">
    <property type="entry name" value="Prot/Nucl_acid_deglycase"/>
</dbReference>
<accession>A0AAE3EHD6</accession>
<dbReference type="InterPro" id="IPR002818">
    <property type="entry name" value="DJ-1/PfpI"/>
</dbReference>
<reference evidence="2" key="1">
    <citation type="submission" date="2021-08" db="EMBL/GenBank/DDBJ databases">
        <title>Comparative analyses of Brucepasteria parasyntrophica and Teretinema zuelzerae.</title>
        <authorList>
            <person name="Song Y."/>
            <person name="Brune A."/>
        </authorList>
    </citation>
    <scope>NUCLEOTIDE SEQUENCE</scope>
    <source>
        <strain evidence="2">DSM 1903</strain>
    </source>
</reference>
<feature type="domain" description="DJ-1/PfpI" evidence="1">
    <location>
        <begin position="2"/>
        <end position="163"/>
    </location>
</feature>
<dbReference type="AlphaFoldDB" id="A0AAE3EHD6"/>
<dbReference type="InterPro" id="IPR006287">
    <property type="entry name" value="DJ-1"/>
</dbReference>